<dbReference type="Proteomes" id="UP000199608">
    <property type="component" value="Unassembled WGS sequence"/>
</dbReference>
<evidence type="ECO:0000259" key="7">
    <source>
        <dbReference type="Pfam" id="PF17200"/>
    </source>
</evidence>
<dbReference type="AlphaFoldDB" id="A0A1H2IED8"/>
<evidence type="ECO:0000313" key="9">
    <source>
        <dbReference type="Proteomes" id="UP000199608"/>
    </source>
</evidence>
<keyword evidence="5" id="KW-0472">Membrane</keyword>
<keyword evidence="9" id="KW-1185">Reference proteome</keyword>
<evidence type="ECO:0000256" key="6">
    <source>
        <dbReference type="SAM" id="SignalP"/>
    </source>
</evidence>
<evidence type="ECO:0000256" key="3">
    <source>
        <dbReference type="ARBA" id="ARBA00022692"/>
    </source>
</evidence>
<feature type="domain" description="Single Cache" evidence="7">
    <location>
        <begin position="57"/>
        <end position="157"/>
    </location>
</feature>
<keyword evidence="3" id="KW-0812">Transmembrane</keyword>
<dbReference type="RefSeq" id="WP_092235437.1">
    <property type="nucleotide sequence ID" value="NZ_FNLL01000008.1"/>
</dbReference>
<dbReference type="Gene3D" id="3.30.450.20">
    <property type="entry name" value="PAS domain"/>
    <property type="match status" value="1"/>
</dbReference>
<keyword evidence="2" id="KW-1003">Cell membrane</keyword>
<comment type="subcellular location">
    <subcellularLocation>
        <location evidence="1">Cell membrane</location>
        <topology evidence="1">Multi-pass membrane protein</topology>
    </subcellularLocation>
</comment>
<gene>
    <name evidence="8" type="ORF">SAMN04487931_108126</name>
</gene>
<evidence type="ECO:0000256" key="4">
    <source>
        <dbReference type="ARBA" id="ARBA00022989"/>
    </source>
</evidence>
<evidence type="ECO:0000256" key="1">
    <source>
        <dbReference type="ARBA" id="ARBA00004651"/>
    </source>
</evidence>
<name>A0A1H2IED8_9BACT</name>
<evidence type="ECO:0000256" key="2">
    <source>
        <dbReference type="ARBA" id="ARBA00022475"/>
    </source>
</evidence>
<dbReference type="Pfam" id="PF17200">
    <property type="entry name" value="sCache_2"/>
    <property type="match status" value="1"/>
</dbReference>
<proteinExistence type="predicted"/>
<evidence type="ECO:0000256" key="5">
    <source>
        <dbReference type="ARBA" id="ARBA00023136"/>
    </source>
</evidence>
<evidence type="ECO:0000313" key="8">
    <source>
        <dbReference type="EMBL" id="SDU42519.1"/>
    </source>
</evidence>
<organism evidence="8 9">
    <name type="scientific">Desulfobacula phenolica</name>
    <dbReference type="NCBI Taxonomy" id="90732"/>
    <lineage>
        <taxon>Bacteria</taxon>
        <taxon>Pseudomonadati</taxon>
        <taxon>Thermodesulfobacteriota</taxon>
        <taxon>Desulfobacteria</taxon>
        <taxon>Desulfobacterales</taxon>
        <taxon>Desulfobacteraceae</taxon>
        <taxon>Desulfobacula</taxon>
    </lineage>
</organism>
<keyword evidence="6" id="KW-0732">Signal</keyword>
<keyword evidence="4" id="KW-1133">Transmembrane helix</keyword>
<feature type="signal peptide" evidence="6">
    <location>
        <begin position="1"/>
        <end position="23"/>
    </location>
</feature>
<dbReference type="EMBL" id="FNLL01000008">
    <property type="protein sequence ID" value="SDU42519.1"/>
    <property type="molecule type" value="Genomic_DNA"/>
</dbReference>
<feature type="chain" id="PRO_5011444683" evidence="6">
    <location>
        <begin position="24"/>
        <end position="167"/>
    </location>
</feature>
<sequence>MKSIVNLLIAMVLIAVMAPCVFANDHATSEEVVAKVKDAAVFLNKTGDNGLAEFMDKNGRWVWKDTYVWVIHAEKGTDAAHPIKPKLCGMQLMNIKDTNGKYFFAEFCDVANRPNGGWVDYMWPKVGEKIPSRKITYVLQVPNSPYQVAAGIYNDDATIDELNQLIQ</sequence>
<dbReference type="InterPro" id="IPR033480">
    <property type="entry name" value="sCache_2"/>
</dbReference>
<reference evidence="9" key="1">
    <citation type="submission" date="2016-10" db="EMBL/GenBank/DDBJ databases">
        <authorList>
            <person name="Varghese N."/>
            <person name="Submissions S."/>
        </authorList>
    </citation>
    <scope>NUCLEOTIDE SEQUENCE [LARGE SCALE GENOMIC DNA]</scope>
    <source>
        <strain evidence="9">DSM 3384</strain>
    </source>
</reference>
<dbReference type="GO" id="GO:0005886">
    <property type="term" value="C:plasma membrane"/>
    <property type="evidence" value="ECO:0007669"/>
    <property type="project" value="UniProtKB-SubCell"/>
</dbReference>
<protein>
    <submittedName>
        <fullName evidence="8">Cache domain-containing protein</fullName>
    </submittedName>
</protein>
<accession>A0A1H2IED8</accession>